<dbReference type="SUPFAM" id="SSF56300">
    <property type="entry name" value="Metallo-dependent phosphatases"/>
    <property type="match status" value="1"/>
</dbReference>
<sequence>MISLKKTLWLLALFLIGMLTFMFVSARGKHIIYHKMNVVNTDSPIKELSVFFISDIHRRKIDEKLVMKVKAGHEIDMVIIGGDLAEKGVPRSRIEKNIRNLARLGPVFYVWGNNDREVGEEVIREIITRHGGKILDNESAGVPSHPQWGICGTDDPSSRNVDIDSTLRYITKYEHVILITHTPSLFRKVEPYYQPRLMLAGHTHGGQIRIGKYGLTDKGAFRMEDGRAKLVSNGYGTSTVPLRLGAAPECHVITINYA</sequence>
<dbReference type="EMBL" id="JADBEL010000004">
    <property type="protein sequence ID" value="MBE1554092.1"/>
    <property type="molecule type" value="Genomic_DNA"/>
</dbReference>
<name>A0A927MJ43_9BACL</name>
<dbReference type="Proteomes" id="UP000658225">
    <property type="component" value="Unassembled WGS sequence"/>
</dbReference>
<proteinExistence type="predicted"/>
<evidence type="ECO:0000313" key="2">
    <source>
        <dbReference type="EMBL" id="MBE1554092.1"/>
    </source>
</evidence>
<evidence type="ECO:0000313" key="3">
    <source>
        <dbReference type="Proteomes" id="UP000658225"/>
    </source>
</evidence>
<keyword evidence="3" id="KW-1185">Reference proteome</keyword>
<dbReference type="PANTHER" id="PTHR31302:SF32">
    <property type="entry name" value="PHOSPHOESTERASE"/>
    <property type="match status" value="1"/>
</dbReference>
<reference evidence="2" key="1">
    <citation type="submission" date="2020-10" db="EMBL/GenBank/DDBJ databases">
        <title>Genomic Encyclopedia of Type Strains, Phase IV (KMG-IV): sequencing the most valuable type-strain genomes for metagenomic binning, comparative biology and taxonomic classification.</title>
        <authorList>
            <person name="Goeker M."/>
        </authorList>
    </citation>
    <scope>NUCLEOTIDE SEQUENCE</scope>
    <source>
        <strain evidence="2">DSM 13886</strain>
    </source>
</reference>
<dbReference type="InterPro" id="IPR051158">
    <property type="entry name" value="Metallophosphoesterase_sf"/>
</dbReference>
<protein>
    <submittedName>
        <fullName evidence="2">MPP superfamily phosphohydrolase</fullName>
    </submittedName>
</protein>
<dbReference type="PANTHER" id="PTHR31302">
    <property type="entry name" value="TRANSMEMBRANE PROTEIN WITH METALLOPHOSPHOESTERASE DOMAIN-RELATED"/>
    <property type="match status" value="1"/>
</dbReference>
<dbReference type="GO" id="GO:0016020">
    <property type="term" value="C:membrane"/>
    <property type="evidence" value="ECO:0007669"/>
    <property type="project" value="GOC"/>
</dbReference>
<dbReference type="InterPro" id="IPR029052">
    <property type="entry name" value="Metallo-depent_PP-like"/>
</dbReference>
<dbReference type="Pfam" id="PF00149">
    <property type="entry name" value="Metallophos"/>
    <property type="match status" value="1"/>
</dbReference>
<accession>A0A927MJ43</accession>
<dbReference type="InterPro" id="IPR004843">
    <property type="entry name" value="Calcineurin-like_PHP"/>
</dbReference>
<feature type="domain" description="Calcineurin-like phosphoesterase" evidence="1">
    <location>
        <begin position="49"/>
        <end position="205"/>
    </location>
</feature>
<dbReference type="RefSeq" id="WP_192597881.1">
    <property type="nucleotide sequence ID" value="NZ_JADBEL010000004.1"/>
</dbReference>
<evidence type="ECO:0000259" key="1">
    <source>
        <dbReference type="Pfam" id="PF00149"/>
    </source>
</evidence>
<gene>
    <name evidence="2" type="ORF">H4683_001167</name>
</gene>
<comment type="caution">
    <text evidence="2">The sequence shown here is derived from an EMBL/GenBank/DDBJ whole genome shotgun (WGS) entry which is preliminary data.</text>
</comment>
<dbReference type="GO" id="GO:0009245">
    <property type="term" value="P:lipid A biosynthetic process"/>
    <property type="evidence" value="ECO:0007669"/>
    <property type="project" value="TreeGrafter"/>
</dbReference>
<organism evidence="2 3">
    <name type="scientific">Sporosarcina limicola</name>
    <dbReference type="NCBI Taxonomy" id="34101"/>
    <lineage>
        <taxon>Bacteria</taxon>
        <taxon>Bacillati</taxon>
        <taxon>Bacillota</taxon>
        <taxon>Bacilli</taxon>
        <taxon>Bacillales</taxon>
        <taxon>Caryophanaceae</taxon>
        <taxon>Sporosarcina</taxon>
    </lineage>
</organism>
<dbReference type="Gene3D" id="3.60.21.10">
    <property type="match status" value="1"/>
</dbReference>
<dbReference type="GO" id="GO:0008758">
    <property type="term" value="F:UDP-2,3-diacylglucosamine hydrolase activity"/>
    <property type="evidence" value="ECO:0007669"/>
    <property type="project" value="TreeGrafter"/>
</dbReference>
<dbReference type="AlphaFoldDB" id="A0A927MJ43"/>